<accession>A0ABD0LUE7</accession>
<name>A0ABD0LUE7_9CAEN</name>
<dbReference type="EMBL" id="JACVVK020000022">
    <property type="protein sequence ID" value="KAK7503018.1"/>
    <property type="molecule type" value="Genomic_DNA"/>
</dbReference>
<evidence type="ECO:0000313" key="3">
    <source>
        <dbReference type="Proteomes" id="UP001519460"/>
    </source>
</evidence>
<organism evidence="2 3">
    <name type="scientific">Batillaria attramentaria</name>
    <dbReference type="NCBI Taxonomy" id="370345"/>
    <lineage>
        <taxon>Eukaryota</taxon>
        <taxon>Metazoa</taxon>
        <taxon>Spiralia</taxon>
        <taxon>Lophotrochozoa</taxon>
        <taxon>Mollusca</taxon>
        <taxon>Gastropoda</taxon>
        <taxon>Caenogastropoda</taxon>
        <taxon>Sorbeoconcha</taxon>
        <taxon>Cerithioidea</taxon>
        <taxon>Batillariidae</taxon>
        <taxon>Batillaria</taxon>
    </lineage>
</organism>
<feature type="transmembrane region" description="Helical" evidence="1">
    <location>
        <begin position="52"/>
        <end position="72"/>
    </location>
</feature>
<dbReference type="AlphaFoldDB" id="A0ABD0LUE7"/>
<dbReference type="Proteomes" id="UP001519460">
    <property type="component" value="Unassembled WGS sequence"/>
</dbReference>
<keyword evidence="3" id="KW-1185">Reference proteome</keyword>
<comment type="caution">
    <text evidence="2">The sequence shown here is derived from an EMBL/GenBank/DDBJ whole genome shotgun (WGS) entry which is preliminary data.</text>
</comment>
<reference evidence="2 3" key="1">
    <citation type="journal article" date="2023" name="Sci. Data">
        <title>Genome assembly of the Korean intertidal mud-creeper Batillaria attramentaria.</title>
        <authorList>
            <person name="Patra A.K."/>
            <person name="Ho P.T."/>
            <person name="Jun S."/>
            <person name="Lee S.J."/>
            <person name="Kim Y."/>
            <person name="Won Y.J."/>
        </authorList>
    </citation>
    <scope>NUCLEOTIDE SEQUENCE [LARGE SCALE GENOMIC DNA]</scope>
    <source>
        <strain evidence="2">Wonlab-2016</strain>
    </source>
</reference>
<keyword evidence="1" id="KW-0812">Transmembrane</keyword>
<proteinExistence type="predicted"/>
<protein>
    <submittedName>
        <fullName evidence="2">Uncharacterized protein</fullName>
    </submittedName>
</protein>
<feature type="transmembrane region" description="Helical" evidence="1">
    <location>
        <begin position="6"/>
        <end position="23"/>
    </location>
</feature>
<evidence type="ECO:0000313" key="2">
    <source>
        <dbReference type="EMBL" id="KAK7503018.1"/>
    </source>
</evidence>
<sequence length="126" mass="14167">MGSFFGHALPGAMFFLFGAWWTVQTGQRFRSTATFPCFFCPGQRMRSLPMEAIVKISLCGVGIIVEFIGVTLREAILVLRREAIIVPQREAILHLWAEATIVPQREAIVLLRRKAAKVPKREAIIV</sequence>
<keyword evidence="1" id="KW-0472">Membrane</keyword>
<gene>
    <name evidence="2" type="ORF">BaRGS_00005644</name>
</gene>
<evidence type="ECO:0000256" key="1">
    <source>
        <dbReference type="SAM" id="Phobius"/>
    </source>
</evidence>
<keyword evidence="1" id="KW-1133">Transmembrane helix</keyword>